<feature type="transmembrane region" description="Helical" evidence="1">
    <location>
        <begin position="83"/>
        <end position="102"/>
    </location>
</feature>
<dbReference type="AlphaFoldDB" id="A0A918WK63"/>
<protein>
    <submittedName>
        <fullName evidence="3">Membrane protein</fullName>
    </submittedName>
</protein>
<organism evidence="3 4">
    <name type="scientific">Neogemmobacter tilapiae</name>
    <dbReference type="NCBI Taxonomy" id="875041"/>
    <lineage>
        <taxon>Bacteria</taxon>
        <taxon>Pseudomonadati</taxon>
        <taxon>Pseudomonadota</taxon>
        <taxon>Alphaproteobacteria</taxon>
        <taxon>Rhodobacterales</taxon>
        <taxon>Paracoccaceae</taxon>
        <taxon>Neogemmobacter</taxon>
    </lineage>
</organism>
<keyword evidence="1" id="KW-0472">Membrane</keyword>
<keyword evidence="1" id="KW-0812">Transmembrane</keyword>
<comment type="caution">
    <text evidence="3">The sequence shown here is derived from an EMBL/GenBank/DDBJ whole genome shotgun (WGS) entry which is preliminary data.</text>
</comment>
<feature type="transmembrane region" description="Helical" evidence="1">
    <location>
        <begin position="39"/>
        <end position="63"/>
    </location>
</feature>
<dbReference type="InterPro" id="IPR000620">
    <property type="entry name" value="EamA_dom"/>
</dbReference>
<reference evidence="3" key="1">
    <citation type="journal article" date="2014" name="Int. J. Syst. Evol. Microbiol.">
        <title>Complete genome sequence of Corynebacterium casei LMG S-19264T (=DSM 44701T), isolated from a smear-ripened cheese.</title>
        <authorList>
            <consortium name="US DOE Joint Genome Institute (JGI-PGF)"/>
            <person name="Walter F."/>
            <person name="Albersmeier A."/>
            <person name="Kalinowski J."/>
            <person name="Ruckert C."/>
        </authorList>
    </citation>
    <scope>NUCLEOTIDE SEQUENCE</scope>
    <source>
        <strain evidence="3">KCTC 23310</strain>
    </source>
</reference>
<feature type="transmembrane region" description="Helical" evidence="1">
    <location>
        <begin position="175"/>
        <end position="198"/>
    </location>
</feature>
<keyword evidence="4" id="KW-1185">Reference proteome</keyword>
<dbReference type="RefSeq" id="WP_189411863.1">
    <property type="nucleotide sequence ID" value="NZ_BMYJ01000006.1"/>
</dbReference>
<dbReference type="PANTHER" id="PTHR22911:SF135">
    <property type="entry name" value="BLR4310 PROTEIN"/>
    <property type="match status" value="1"/>
</dbReference>
<evidence type="ECO:0000256" key="1">
    <source>
        <dbReference type="SAM" id="Phobius"/>
    </source>
</evidence>
<evidence type="ECO:0000313" key="3">
    <source>
        <dbReference type="EMBL" id="GHC59008.1"/>
    </source>
</evidence>
<feature type="domain" description="EamA" evidence="2">
    <location>
        <begin position="150"/>
        <end position="277"/>
    </location>
</feature>
<feature type="transmembrane region" description="Helical" evidence="1">
    <location>
        <begin position="146"/>
        <end position="163"/>
    </location>
</feature>
<dbReference type="EMBL" id="BMYJ01000006">
    <property type="protein sequence ID" value="GHC59008.1"/>
    <property type="molecule type" value="Genomic_DNA"/>
</dbReference>
<feature type="transmembrane region" description="Helical" evidence="1">
    <location>
        <begin position="210"/>
        <end position="228"/>
    </location>
</feature>
<reference evidence="3" key="2">
    <citation type="submission" date="2020-09" db="EMBL/GenBank/DDBJ databases">
        <authorList>
            <person name="Sun Q."/>
            <person name="Kim S."/>
        </authorList>
    </citation>
    <scope>NUCLEOTIDE SEQUENCE</scope>
    <source>
        <strain evidence="3">KCTC 23310</strain>
    </source>
</reference>
<gene>
    <name evidence="3" type="ORF">GCM10007315_23570</name>
</gene>
<feature type="transmembrane region" description="Helical" evidence="1">
    <location>
        <begin position="123"/>
        <end position="140"/>
    </location>
</feature>
<keyword evidence="1" id="KW-1133">Transmembrane helix</keyword>
<proteinExistence type="predicted"/>
<dbReference type="InterPro" id="IPR037185">
    <property type="entry name" value="EmrE-like"/>
</dbReference>
<evidence type="ECO:0000259" key="2">
    <source>
        <dbReference type="Pfam" id="PF00892"/>
    </source>
</evidence>
<feature type="transmembrane region" description="Helical" evidence="1">
    <location>
        <begin position="265"/>
        <end position="283"/>
    </location>
</feature>
<dbReference type="SUPFAM" id="SSF103481">
    <property type="entry name" value="Multidrug resistance efflux transporter EmrE"/>
    <property type="match status" value="2"/>
</dbReference>
<dbReference type="GO" id="GO:0016020">
    <property type="term" value="C:membrane"/>
    <property type="evidence" value="ECO:0007669"/>
    <property type="project" value="InterPro"/>
</dbReference>
<name>A0A918WK63_9RHOB</name>
<sequence length="309" mass="32886">MNGPDNTRAALLMVGSMAAFAFEDLFLKRAAGSLPPGQVIALLGFGGMVIFWIIAARIGQPILTRAAVQPAPLLRSLSEGGASMLYVTALSLIPLTINSALLQATPLIVTMGAALFLHEPVGWRRWSAICVGFVGVLIILRPGTEGFHWAGLLTVACVVLMSVRDLSTRMMPASIGTFQLTTWGYMSLVPAGLLLMLLQNTAPVGLDPKGSIDMGAALITGLIGYYAVTAAMRMGEVSVVAPFRYTRLVFAMTLAWMFLGERPDLLTLIGSALVIASGLYTLWREALRKRRALASLASNQPLGSPLKNG</sequence>
<accession>A0A918WK63</accession>
<feature type="transmembrane region" description="Helical" evidence="1">
    <location>
        <begin position="6"/>
        <end position="27"/>
    </location>
</feature>
<dbReference type="Gene3D" id="1.10.3730.20">
    <property type="match status" value="1"/>
</dbReference>
<dbReference type="Pfam" id="PF00892">
    <property type="entry name" value="EamA"/>
    <property type="match status" value="2"/>
</dbReference>
<feature type="domain" description="EamA" evidence="2">
    <location>
        <begin position="9"/>
        <end position="140"/>
    </location>
</feature>
<feature type="transmembrane region" description="Helical" evidence="1">
    <location>
        <begin position="240"/>
        <end position="259"/>
    </location>
</feature>
<evidence type="ECO:0000313" key="4">
    <source>
        <dbReference type="Proteomes" id="UP000638981"/>
    </source>
</evidence>
<dbReference type="PANTHER" id="PTHR22911">
    <property type="entry name" value="ACYL-MALONYL CONDENSING ENZYME-RELATED"/>
    <property type="match status" value="1"/>
</dbReference>
<dbReference type="Proteomes" id="UP000638981">
    <property type="component" value="Unassembled WGS sequence"/>
</dbReference>